<dbReference type="PANTHER" id="PTHR12460:SF0">
    <property type="entry name" value="CID DOMAIN-CONTAINING PROTEIN-RELATED"/>
    <property type="match status" value="1"/>
</dbReference>
<feature type="signal peptide" evidence="3">
    <location>
        <begin position="1"/>
        <end position="32"/>
    </location>
</feature>
<evidence type="ECO:0000256" key="3">
    <source>
        <dbReference type="SAM" id="SignalP"/>
    </source>
</evidence>
<feature type="compositionally biased region" description="Pro residues" evidence="1">
    <location>
        <begin position="86"/>
        <end position="99"/>
    </location>
</feature>
<dbReference type="PANTHER" id="PTHR12460">
    <property type="entry name" value="CYCLIN-DEPENDENT KINASE INHIBITOR-RELATED PROTEIN"/>
    <property type="match status" value="1"/>
</dbReference>
<feature type="region of interest" description="Disordered" evidence="1">
    <location>
        <begin position="476"/>
        <end position="503"/>
    </location>
</feature>
<proteinExistence type="predicted"/>
<dbReference type="EMBL" id="RBKS01000001">
    <property type="protein sequence ID" value="RKR74605.1"/>
    <property type="molecule type" value="Genomic_DNA"/>
</dbReference>
<sequence length="613" mass="61607">MNAFSKRKASAFRTAVAVPATLLIGLGGTALAASPALADSAPADSSTTATAPADPAATASTPTDGAVSDGQGATDPATAPASPAAPSAPAPTQATPPAPVSRVAAAAPTDLTVTSPVPDDDTGVVTIHGPRTFTIEGTAPVGSKLEVTDSDGDVVAHTTTTATTFSIPVTFTADDGYDQFISVYGTSGKKDLTEDDFEVVFDAPQSPTPTITSPTGTVVYETTYAPFFDAPMDVVEVSGTGQPGDSIGIEFDQTDDQGDTSSSFSFDGSTVAVDGTWTVEADVPDFGTWTMSAVQTTLNEQGDETSVESDPSNTVQTTFDEKAGTVAPPLISQPSYGDGSFLSAFDTTRASIQQEITHPARTQSAKTAAAKVRHTDLATKGSRLKAAAASGVGGLGVASGDDGDESIDPTIAQIGIPVVGRADAAKPGLVDFTVSGTGTPGDDIVLYGEDGDIALSYFGDLYPSFFEGFQNGQTPLPPVSNTPAVPAVKTTGGSSGDPAATASLPADDGSIVVKADGTWSTTLSRKPGEYIVTAFAVDQSAHYSVAGPDILVHLTGDPAVAPAATGPELAFTGSQHSTAIGLGGLAAIVAGGAMMLFSRRRRAAAAVATPAED</sequence>
<feature type="region of interest" description="Disordered" evidence="1">
    <location>
        <begin position="36"/>
        <end position="102"/>
    </location>
</feature>
<keyword evidence="3" id="KW-0732">Signal</keyword>
<name>A0A495IHH0_9MICO</name>
<organism evidence="4 5">
    <name type="scientific">Frondihabitans australicus</name>
    <dbReference type="NCBI Taxonomy" id="386892"/>
    <lineage>
        <taxon>Bacteria</taxon>
        <taxon>Bacillati</taxon>
        <taxon>Actinomycetota</taxon>
        <taxon>Actinomycetes</taxon>
        <taxon>Micrococcales</taxon>
        <taxon>Microbacteriaceae</taxon>
        <taxon>Frondihabitans</taxon>
    </lineage>
</organism>
<feature type="chain" id="PRO_5019855487" evidence="3">
    <location>
        <begin position="33"/>
        <end position="613"/>
    </location>
</feature>
<feature type="compositionally biased region" description="Low complexity" evidence="1">
    <location>
        <begin position="73"/>
        <end position="85"/>
    </location>
</feature>
<evidence type="ECO:0000256" key="1">
    <source>
        <dbReference type="SAM" id="MobiDB-lite"/>
    </source>
</evidence>
<protein>
    <submittedName>
        <fullName evidence="4">LPXTG-motif cell wall-anchored protein</fullName>
    </submittedName>
</protein>
<dbReference type="Proteomes" id="UP000280008">
    <property type="component" value="Unassembled WGS sequence"/>
</dbReference>
<evidence type="ECO:0000313" key="4">
    <source>
        <dbReference type="EMBL" id="RKR74605.1"/>
    </source>
</evidence>
<dbReference type="AlphaFoldDB" id="A0A495IHH0"/>
<keyword evidence="5" id="KW-1185">Reference proteome</keyword>
<dbReference type="RefSeq" id="WP_121369398.1">
    <property type="nucleotide sequence ID" value="NZ_RBKS01000001.1"/>
</dbReference>
<dbReference type="GO" id="GO:0031124">
    <property type="term" value="P:mRNA 3'-end processing"/>
    <property type="evidence" value="ECO:0007669"/>
    <property type="project" value="TreeGrafter"/>
</dbReference>
<gene>
    <name evidence="4" type="ORF">C8E83_1726</name>
</gene>
<feature type="compositionally biased region" description="Low complexity" evidence="1">
    <location>
        <begin position="36"/>
        <end position="66"/>
    </location>
</feature>
<keyword evidence="2" id="KW-0812">Transmembrane</keyword>
<dbReference type="OrthoDB" id="5122054at2"/>
<keyword evidence="2" id="KW-1133">Transmembrane helix</keyword>
<dbReference type="NCBIfam" id="TIGR01167">
    <property type="entry name" value="LPXTG_anchor"/>
    <property type="match status" value="1"/>
</dbReference>
<accession>A0A495IHH0</accession>
<keyword evidence="2" id="KW-0472">Membrane</keyword>
<comment type="caution">
    <text evidence="4">The sequence shown here is derived from an EMBL/GenBank/DDBJ whole genome shotgun (WGS) entry which is preliminary data.</text>
</comment>
<evidence type="ECO:0000313" key="5">
    <source>
        <dbReference type="Proteomes" id="UP000280008"/>
    </source>
</evidence>
<dbReference type="GO" id="GO:0000993">
    <property type="term" value="F:RNA polymerase II complex binding"/>
    <property type="evidence" value="ECO:0007669"/>
    <property type="project" value="TreeGrafter"/>
</dbReference>
<feature type="transmembrane region" description="Helical" evidence="2">
    <location>
        <begin position="579"/>
        <end position="597"/>
    </location>
</feature>
<reference evidence="4 5" key="1">
    <citation type="submission" date="2018-10" db="EMBL/GenBank/DDBJ databases">
        <title>Sequencing the genomes of 1000 actinobacteria strains.</title>
        <authorList>
            <person name="Klenk H.-P."/>
        </authorList>
    </citation>
    <scope>NUCLEOTIDE SEQUENCE [LARGE SCALE GENOMIC DNA]</scope>
    <source>
        <strain evidence="4 5">DSM 17894</strain>
    </source>
</reference>
<evidence type="ECO:0000256" key="2">
    <source>
        <dbReference type="SAM" id="Phobius"/>
    </source>
</evidence>